<organism evidence="1 2">
    <name type="scientific">Sandaracinobacter neustonicus</name>
    <dbReference type="NCBI Taxonomy" id="1715348"/>
    <lineage>
        <taxon>Bacteria</taxon>
        <taxon>Pseudomonadati</taxon>
        <taxon>Pseudomonadota</taxon>
        <taxon>Alphaproteobacteria</taxon>
        <taxon>Sphingomonadales</taxon>
        <taxon>Sphingosinicellaceae</taxon>
        <taxon>Sandaracinobacter</taxon>
    </lineage>
</organism>
<dbReference type="RefSeq" id="WP_140928184.1">
    <property type="nucleotide sequence ID" value="NZ_VFSU01000024.1"/>
</dbReference>
<proteinExistence type="predicted"/>
<reference evidence="1 2" key="1">
    <citation type="submission" date="2019-06" db="EMBL/GenBank/DDBJ databases">
        <authorList>
            <person name="Lee I."/>
            <person name="Jang G.I."/>
            <person name="Hwang C.Y."/>
        </authorList>
    </citation>
    <scope>NUCLEOTIDE SEQUENCE [LARGE SCALE GENOMIC DNA]</scope>
    <source>
        <strain evidence="1 2">PAMC 28131</strain>
    </source>
</reference>
<accession>A0A501XKQ0</accession>
<sequence>MAALSPAAAQPVPEQTESDAYTRYELLAPGSGKFRILYDVTATTPGARFYFNPIRKGSIATDERVIDSRTGKPLPFEVVSGDVARANGLPRAEADGEYIRVALARPVPVDGEGRIRIDKTYEDAKSYLAVGDSITFTRSLGIRRNAIVLPPGYEPVSVNYPSQLLQEADGRIKLSFWNVGPAAVPLVVEARRVGKTALPAAKLPAEVAKRLQERASQSREIVYYLRDPDTHAFDLTHDYTETRPGVGVYTNIVRTGSRVSDPSARDLDTGEALRTEVLKGVAIEQAGGEAPGADANTEAVLFHFNAPAAGESRRLRIAETYTDTERYRREGDTLIWDRSFGRPVNAMVLPAGWTLTNSSVPATISQQPDGRVRLDFINPRTDEIAVLITATRKPL</sequence>
<protein>
    <submittedName>
        <fullName evidence="1">Uncharacterized protein</fullName>
    </submittedName>
</protein>
<evidence type="ECO:0000313" key="2">
    <source>
        <dbReference type="Proteomes" id="UP000319897"/>
    </source>
</evidence>
<dbReference type="EMBL" id="VFSU01000024">
    <property type="protein sequence ID" value="TPE61126.1"/>
    <property type="molecule type" value="Genomic_DNA"/>
</dbReference>
<dbReference type="Proteomes" id="UP000319897">
    <property type="component" value="Unassembled WGS sequence"/>
</dbReference>
<evidence type="ECO:0000313" key="1">
    <source>
        <dbReference type="EMBL" id="TPE61126.1"/>
    </source>
</evidence>
<comment type="caution">
    <text evidence="1">The sequence shown here is derived from an EMBL/GenBank/DDBJ whole genome shotgun (WGS) entry which is preliminary data.</text>
</comment>
<dbReference type="OrthoDB" id="7533449at2"/>
<name>A0A501XKQ0_9SPHN</name>
<gene>
    <name evidence="1" type="ORF">FJQ54_09535</name>
</gene>
<keyword evidence="2" id="KW-1185">Reference proteome</keyword>
<dbReference type="AlphaFoldDB" id="A0A501XKQ0"/>